<feature type="region of interest" description="Disordered" evidence="1">
    <location>
        <begin position="188"/>
        <end position="230"/>
    </location>
</feature>
<gene>
    <name evidence="2" type="ORF">AZE42_10632</name>
</gene>
<protein>
    <submittedName>
        <fullName evidence="2">Uncharacterized protein</fullName>
    </submittedName>
</protein>
<proteinExistence type="predicted"/>
<reference evidence="2 3" key="1">
    <citation type="submission" date="2016-03" db="EMBL/GenBank/DDBJ databases">
        <title>Comparative genomics of the ectomycorrhizal sister species Rhizopogon vinicolor and Rhizopogon vesiculosus (Basidiomycota: Boletales) reveals a divergence of the mating type B locus.</title>
        <authorList>
            <person name="Mujic A.B."/>
            <person name="Kuo A."/>
            <person name="Tritt A."/>
            <person name="Lipzen A."/>
            <person name="Chen C."/>
            <person name="Johnson J."/>
            <person name="Sharma A."/>
            <person name="Barry K."/>
            <person name="Grigoriev I.V."/>
            <person name="Spatafora J.W."/>
        </authorList>
    </citation>
    <scope>NUCLEOTIDE SEQUENCE [LARGE SCALE GENOMIC DNA]</scope>
    <source>
        <strain evidence="2 3">AM-OR11-056</strain>
    </source>
</reference>
<evidence type="ECO:0000313" key="2">
    <source>
        <dbReference type="EMBL" id="OJA17638.1"/>
    </source>
</evidence>
<feature type="compositionally biased region" description="Polar residues" evidence="1">
    <location>
        <begin position="85"/>
        <end position="97"/>
    </location>
</feature>
<dbReference type="EMBL" id="LVVM01001893">
    <property type="protein sequence ID" value="OJA17638.1"/>
    <property type="molecule type" value="Genomic_DNA"/>
</dbReference>
<keyword evidence="3" id="KW-1185">Reference proteome</keyword>
<feature type="region of interest" description="Disordered" evidence="1">
    <location>
        <begin position="85"/>
        <end position="107"/>
    </location>
</feature>
<evidence type="ECO:0000313" key="3">
    <source>
        <dbReference type="Proteomes" id="UP000183567"/>
    </source>
</evidence>
<evidence type="ECO:0000256" key="1">
    <source>
        <dbReference type="SAM" id="MobiDB-lite"/>
    </source>
</evidence>
<dbReference type="Proteomes" id="UP000183567">
    <property type="component" value="Unassembled WGS sequence"/>
</dbReference>
<feature type="compositionally biased region" description="Low complexity" evidence="1">
    <location>
        <begin position="219"/>
        <end position="230"/>
    </location>
</feature>
<dbReference type="OrthoDB" id="2685112at2759"/>
<organism evidence="2 3">
    <name type="scientific">Rhizopogon vesiculosus</name>
    <dbReference type="NCBI Taxonomy" id="180088"/>
    <lineage>
        <taxon>Eukaryota</taxon>
        <taxon>Fungi</taxon>
        <taxon>Dikarya</taxon>
        <taxon>Basidiomycota</taxon>
        <taxon>Agaricomycotina</taxon>
        <taxon>Agaricomycetes</taxon>
        <taxon>Agaricomycetidae</taxon>
        <taxon>Boletales</taxon>
        <taxon>Suillineae</taxon>
        <taxon>Rhizopogonaceae</taxon>
        <taxon>Rhizopogon</taxon>
    </lineage>
</organism>
<sequence>MFIIDTLKTKLVPFRHKSGRSTPTRSTVDIKPVVESNSQTFDNATSLPLSSKARKPRLFSSLTHIKKKSLSSIFKKDLAIQIPSTMSPRTTSATLESSGDMPDVLEDGSFPIVPSRTEHRECSSEFGLLSKSSTIDESPTREDSYSLLGLHPPGSRTSIRVASLRMRTAAVWASIPATMDMDGVPASCEYSEASTSQTRMNSPERDETTSSDRATVYGPSFSSPATSATA</sequence>
<feature type="compositionally biased region" description="Polar residues" evidence="1">
    <location>
        <begin position="192"/>
        <end position="201"/>
    </location>
</feature>
<name>A0A1J8Q7J9_9AGAM</name>
<accession>A0A1J8Q7J9</accession>
<comment type="caution">
    <text evidence="2">The sequence shown here is derived from an EMBL/GenBank/DDBJ whole genome shotgun (WGS) entry which is preliminary data.</text>
</comment>
<dbReference type="AlphaFoldDB" id="A0A1J8Q7J9"/>
<feature type="non-terminal residue" evidence="2">
    <location>
        <position position="230"/>
    </location>
</feature>